<comment type="subcellular location">
    <subcellularLocation>
        <location evidence="3">Cytoplasm</location>
        <location evidence="3">Cytosol</location>
    </subcellularLocation>
    <subcellularLocation>
        <location evidence="2">Endoplasmic reticulum</location>
    </subcellularLocation>
    <subcellularLocation>
        <location evidence="1">Mitochondrion</location>
    </subcellularLocation>
</comment>
<dbReference type="PANTHER" id="PTHR10957">
    <property type="entry name" value="RAP1 GTPASE-GDP DISSOCIATION STIMULATOR 1"/>
    <property type="match status" value="1"/>
</dbReference>
<dbReference type="RefSeq" id="XP_053541184.1">
    <property type="nucleotide sequence ID" value="XM_053685209.1"/>
</dbReference>
<evidence type="ECO:0000256" key="7">
    <source>
        <dbReference type="SAM" id="SignalP"/>
    </source>
</evidence>
<dbReference type="InterPro" id="IPR011989">
    <property type="entry name" value="ARM-like"/>
</dbReference>
<dbReference type="InterPro" id="IPR016024">
    <property type="entry name" value="ARM-type_fold"/>
</dbReference>
<organism evidence="8 9">
    <name type="scientific">Ictalurus punctatus</name>
    <name type="common">Channel catfish</name>
    <name type="synonym">Silurus punctatus</name>
    <dbReference type="NCBI Taxonomy" id="7998"/>
    <lineage>
        <taxon>Eukaryota</taxon>
        <taxon>Metazoa</taxon>
        <taxon>Chordata</taxon>
        <taxon>Craniata</taxon>
        <taxon>Vertebrata</taxon>
        <taxon>Euteleostomi</taxon>
        <taxon>Actinopterygii</taxon>
        <taxon>Neopterygii</taxon>
        <taxon>Teleostei</taxon>
        <taxon>Ostariophysi</taxon>
        <taxon>Siluriformes</taxon>
        <taxon>Ictaluridae</taxon>
        <taxon>Ictalurus</taxon>
    </lineage>
</organism>
<dbReference type="SMART" id="SM00185">
    <property type="entry name" value="ARM"/>
    <property type="match status" value="3"/>
</dbReference>
<accession>A0A9F7TL38</accession>
<dbReference type="Proteomes" id="UP000221080">
    <property type="component" value="Chromosome 13"/>
</dbReference>
<feature type="signal peptide" evidence="7">
    <location>
        <begin position="1"/>
        <end position="23"/>
    </location>
</feature>
<reference evidence="8" key="1">
    <citation type="journal article" date="2016" name="Nat. Commun.">
        <title>The channel catfish genome sequence provides insights into the evolution of scale formation in teleosts.</title>
        <authorList>
            <person name="Liu Z."/>
            <person name="Liu S."/>
            <person name="Yao J."/>
            <person name="Bao L."/>
            <person name="Zhang J."/>
            <person name="Li Y."/>
            <person name="Jiang C."/>
            <person name="Sun L."/>
            <person name="Wang R."/>
            <person name="Zhang Y."/>
            <person name="Zhou T."/>
            <person name="Zeng Q."/>
            <person name="Fu Q."/>
            <person name="Gao S."/>
            <person name="Li N."/>
            <person name="Koren S."/>
            <person name="Jiang Y."/>
            <person name="Zimin A."/>
            <person name="Xu P."/>
            <person name="Phillippy A.M."/>
            <person name="Geng X."/>
            <person name="Song L."/>
            <person name="Sun F."/>
            <person name="Li C."/>
            <person name="Wang X."/>
            <person name="Chen A."/>
            <person name="Jin Y."/>
            <person name="Yuan Z."/>
            <person name="Yang Y."/>
            <person name="Tan S."/>
            <person name="Peatman E."/>
            <person name="Lu J."/>
            <person name="Qin Z."/>
            <person name="Dunham R."/>
            <person name="Li Z."/>
            <person name="Sonstegard T."/>
            <person name="Feng J."/>
            <person name="Danzmann R.G."/>
            <person name="Schroeder S."/>
            <person name="Scheffler B."/>
            <person name="Duke M.V."/>
            <person name="Ballard L."/>
            <person name="Kucuktas H."/>
            <person name="Kaltenboeck L."/>
            <person name="Liu H."/>
            <person name="Armbruster J."/>
            <person name="Xie Y."/>
            <person name="Kirby M.L."/>
            <person name="Tian Y."/>
            <person name="Flanagan M.E."/>
            <person name="Mu W."/>
            <person name="Waldbieser G.C."/>
        </authorList>
    </citation>
    <scope>NUCLEOTIDE SEQUENCE [LARGE SCALE GENOMIC DNA]</scope>
    <source>
        <strain evidence="8">SDA103</strain>
    </source>
</reference>
<dbReference type="GO" id="GO:0005739">
    <property type="term" value="C:mitochondrion"/>
    <property type="evidence" value="ECO:0007669"/>
    <property type="project" value="UniProtKB-SubCell"/>
</dbReference>
<proteinExistence type="predicted"/>
<reference evidence="9" key="2">
    <citation type="submission" date="2025-08" db="UniProtKB">
        <authorList>
            <consortium name="RefSeq"/>
        </authorList>
    </citation>
    <scope>IDENTIFICATION</scope>
    <source>
        <tissue evidence="9">Blood</tissue>
    </source>
</reference>
<gene>
    <name evidence="9" type="primary">si:dkey-21e13.3</name>
</gene>
<evidence type="ECO:0000313" key="9">
    <source>
        <dbReference type="RefSeq" id="XP_053541184.1"/>
    </source>
</evidence>
<keyword evidence="8" id="KW-1185">Reference proteome</keyword>
<dbReference type="SUPFAM" id="SSF48371">
    <property type="entry name" value="ARM repeat"/>
    <property type="match status" value="1"/>
</dbReference>
<evidence type="ECO:0000256" key="3">
    <source>
        <dbReference type="ARBA" id="ARBA00004514"/>
    </source>
</evidence>
<evidence type="ECO:0000313" key="8">
    <source>
        <dbReference type="Proteomes" id="UP000221080"/>
    </source>
</evidence>
<dbReference type="GO" id="GO:0005829">
    <property type="term" value="C:cytosol"/>
    <property type="evidence" value="ECO:0007669"/>
    <property type="project" value="UniProtKB-SubCell"/>
</dbReference>
<evidence type="ECO:0000256" key="4">
    <source>
        <dbReference type="ARBA" id="ARBA00022490"/>
    </source>
</evidence>
<keyword evidence="4" id="KW-0963">Cytoplasm</keyword>
<dbReference type="GO" id="GO:0005085">
    <property type="term" value="F:guanyl-nucleotide exchange factor activity"/>
    <property type="evidence" value="ECO:0007669"/>
    <property type="project" value="InterPro"/>
</dbReference>
<protein>
    <submittedName>
        <fullName evidence="9">Uncharacterized protein si:dkey-21e13.3 isoform X1</fullName>
    </submittedName>
</protein>
<dbReference type="GO" id="GO:0005783">
    <property type="term" value="C:endoplasmic reticulum"/>
    <property type="evidence" value="ECO:0007669"/>
    <property type="project" value="UniProtKB-SubCell"/>
</dbReference>
<dbReference type="InterPro" id="IPR000225">
    <property type="entry name" value="Armadillo"/>
</dbReference>
<keyword evidence="7" id="KW-0732">Signal</keyword>
<feature type="chain" id="PRO_5039912519" evidence="7">
    <location>
        <begin position="24"/>
        <end position="287"/>
    </location>
</feature>
<evidence type="ECO:0000256" key="1">
    <source>
        <dbReference type="ARBA" id="ARBA00004173"/>
    </source>
</evidence>
<dbReference type="Gene3D" id="1.25.10.10">
    <property type="entry name" value="Leucine-rich Repeat Variant"/>
    <property type="match status" value="1"/>
</dbReference>
<keyword evidence="6" id="KW-0496">Mitochondrion</keyword>
<evidence type="ECO:0000256" key="6">
    <source>
        <dbReference type="ARBA" id="ARBA00023128"/>
    </source>
</evidence>
<name>A0A9F7TL38_ICTPU</name>
<evidence type="ECO:0000256" key="5">
    <source>
        <dbReference type="ARBA" id="ARBA00022824"/>
    </source>
</evidence>
<evidence type="ECO:0000256" key="2">
    <source>
        <dbReference type="ARBA" id="ARBA00004240"/>
    </source>
</evidence>
<dbReference type="GeneID" id="108273431"/>
<keyword evidence="5" id="KW-0256">Endoplasmic reticulum</keyword>
<dbReference type="InterPro" id="IPR040144">
    <property type="entry name" value="RAP1GDS1"/>
</dbReference>
<dbReference type="OrthoDB" id="8751357at2759"/>
<dbReference type="AlphaFoldDB" id="A0A9F7TL38"/>
<sequence length="287" mass="32118">MIILGVLLIKSVCVCMCVHVCGCVSVCARVCVCVCVCVCVHSSLSESSIAEQVVESGILPVLAQALRRKSALTILTARLVAELSREAPFRDSCFETGILSALMTLLLSENQELLLHASRAMGRICCDSNLQQNRLMRLGAVPRLVSVLLQYCENEALLSSCLLALCNLADMGEEDGSTLVWERRGHFDEEVHVFHGTLQHSFGFVSTATVVQLNQWSQGQYSVRVEVVQKCSTLLWKEHNRRQTGWRLLSFTCLGFFPKLYKFIKYSVRNIPKNRSRLKTAVFHTFL</sequence>